<feature type="compositionally biased region" description="Low complexity" evidence="1">
    <location>
        <begin position="84"/>
        <end position="100"/>
    </location>
</feature>
<feature type="compositionally biased region" description="Polar residues" evidence="1">
    <location>
        <begin position="551"/>
        <end position="562"/>
    </location>
</feature>
<feature type="compositionally biased region" description="Low complexity" evidence="1">
    <location>
        <begin position="394"/>
        <end position="412"/>
    </location>
</feature>
<feature type="compositionally biased region" description="Low complexity" evidence="1">
    <location>
        <begin position="449"/>
        <end position="467"/>
    </location>
</feature>
<dbReference type="Proteomes" id="UP001565368">
    <property type="component" value="Unassembled WGS sequence"/>
</dbReference>
<keyword evidence="3" id="KW-1185">Reference proteome</keyword>
<dbReference type="RefSeq" id="XP_069206300.1">
    <property type="nucleotide sequence ID" value="XM_069356459.1"/>
</dbReference>
<feature type="compositionally biased region" description="Low complexity" evidence="1">
    <location>
        <begin position="331"/>
        <end position="385"/>
    </location>
</feature>
<feature type="compositionally biased region" description="Acidic residues" evidence="1">
    <location>
        <begin position="160"/>
        <end position="194"/>
    </location>
</feature>
<feature type="compositionally biased region" description="Acidic residues" evidence="1">
    <location>
        <begin position="413"/>
        <end position="448"/>
    </location>
</feature>
<organism evidence="2 3">
    <name type="scientific">Vanrija albida</name>
    <dbReference type="NCBI Taxonomy" id="181172"/>
    <lineage>
        <taxon>Eukaryota</taxon>
        <taxon>Fungi</taxon>
        <taxon>Dikarya</taxon>
        <taxon>Basidiomycota</taxon>
        <taxon>Agaricomycotina</taxon>
        <taxon>Tremellomycetes</taxon>
        <taxon>Trichosporonales</taxon>
        <taxon>Trichosporonaceae</taxon>
        <taxon>Vanrija</taxon>
    </lineage>
</organism>
<comment type="caution">
    <text evidence="2">The sequence shown here is derived from an EMBL/GenBank/DDBJ whole genome shotgun (WGS) entry which is preliminary data.</text>
</comment>
<feature type="compositionally biased region" description="Pro residues" evidence="1">
    <location>
        <begin position="101"/>
        <end position="110"/>
    </location>
</feature>
<accession>A0ABR3PV67</accession>
<gene>
    <name evidence="2" type="ORF">Q8F55_008055</name>
</gene>
<sequence length="993" mass="105710">MPFYGRFSRHFGPSPSPGPAPARSPSPEEDEEVDLETGSEAGSTSASEYESAHERTPTPPPATPTPPPAEPEHSAPASPPIGTPPTLDALAALLTAGTPPAGTPPPPARTPSPVYSAYDADAESKASTHSADSATPPPAPADAAHATPAPSDSCHSHDETDTEDDNETDTDELDSDDVETDELDSDEAEEEGEAEDAKTEPEDTDKPDKPPAGAGAGDDPDASDDDDDDEWVTTSGSDFDTDEPGPGEPDGSDDDDEWVTTSGSDFDTDEPPAGAGAGGDPDASDDDDESVTTSGSVSATDEPGAGAGGHPDEQAGSPAPDGSDAAEPDAADAAPPAAPWSSSSRTLVASSSSRSPTASVEYYTRAPSATSTATPTATPILTPNSTPTPPLPPAAASGPSPTPSSSSSSSSSSDEEEDGGEEEEEAAEEEEEEAEQEEEDEEEEEADADAATAATSASSSHTPPSTATREELAAAHAEMAAMRARRPLVKPGTPPEVWAARQNRALAAATPLAAPVVTPPAPAPAATPPAPAPAATPPPPAPVAAPPARSRQPSPASQTANRPRTAADAEWEAEKARADRRTTPEWEIHDAFYHAEQERLVDENEISLVRLVIERYPHSVPHAERRAARLMWREYLARRYYPSDAHVIADLLTRAGPTLLAQGVMARWFWHYRSIREWAGDMALELEAFANEPDDDGRHATPRTSATPPPVPFNDPARLIAGFHQTASNILRDDGLLLPEMPELHDRERAFRKDTATDALRKAAAQPDAVPSDPWQEAKDDSFMFRLDERGRRSERADSLPLPGSHGQLKRRRAVDEDYDAPVAAFVPAPRVEAHLRKRPCPAARYRTHRRVVSDTTAELAALKEAVGDGVRDAVDKTREVRGADIALEWVPRALDKLQEDSKVHKMQLGSRLYHSLASLKTKDASAAAEKLVDRNKRAQARRAVYNFETIRCVERARAAAQRRRDAVADDHDYLTLQIPPHLALRDNDHSRP</sequence>
<feature type="region of interest" description="Disordered" evidence="1">
    <location>
        <begin position="1"/>
        <end position="502"/>
    </location>
</feature>
<evidence type="ECO:0000256" key="1">
    <source>
        <dbReference type="SAM" id="MobiDB-lite"/>
    </source>
</evidence>
<feature type="compositionally biased region" description="Basic and acidic residues" evidence="1">
    <location>
        <begin position="195"/>
        <end position="209"/>
    </location>
</feature>
<feature type="compositionally biased region" description="Pro residues" evidence="1">
    <location>
        <begin position="517"/>
        <end position="545"/>
    </location>
</feature>
<feature type="compositionally biased region" description="Pro residues" evidence="1">
    <location>
        <begin position="14"/>
        <end position="24"/>
    </location>
</feature>
<dbReference type="EMBL" id="JBBXJM010000006">
    <property type="protein sequence ID" value="KAL1406356.1"/>
    <property type="molecule type" value="Genomic_DNA"/>
</dbReference>
<evidence type="ECO:0000313" key="2">
    <source>
        <dbReference type="EMBL" id="KAL1406356.1"/>
    </source>
</evidence>
<feature type="region of interest" description="Disordered" evidence="1">
    <location>
        <begin position="515"/>
        <end position="582"/>
    </location>
</feature>
<proteinExistence type="predicted"/>
<feature type="compositionally biased region" description="Basic and acidic residues" evidence="1">
    <location>
        <begin position="572"/>
        <end position="582"/>
    </location>
</feature>
<reference evidence="2 3" key="1">
    <citation type="submission" date="2023-08" db="EMBL/GenBank/DDBJ databases">
        <title>Annotated Genome Sequence of Vanrija albida AlHP1.</title>
        <authorList>
            <person name="Herzog R."/>
        </authorList>
    </citation>
    <scope>NUCLEOTIDE SEQUENCE [LARGE SCALE GENOMIC DNA]</scope>
    <source>
        <strain evidence="2 3">AlHP1</strain>
    </source>
</reference>
<feature type="region of interest" description="Disordered" evidence="1">
    <location>
        <begin position="790"/>
        <end position="811"/>
    </location>
</feature>
<feature type="compositionally biased region" description="Acidic residues" evidence="1">
    <location>
        <begin position="239"/>
        <end position="258"/>
    </location>
</feature>
<name>A0ABR3PV67_9TREE</name>
<evidence type="ECO:0000313" key="3">
    <source>
        <dbReference type="Proteomes" id="UP001565368"/>
    </source>
</evidence>
<dbReference type="GeneID" id="95989098"/>
<feature type="compositionally biased region" description="Low complexity" evidence="1">
    <location>
        <begin position="141"/>
        <end position="153"/>
    </location>
</feature>
<feature type="compositionally biased region" description="Acidic residues" evidence="1">
    <location>
        <begin position="218"/>
        <end position="231"/>
    </location>
</feature>
<feature type="compositionally biased region" description="Pro residues" evidence="1">
    <location>
        <begin position="57"/>
        <end position="69"/>
    </location>
</feature>
<protein>
    <submittedName>
        <fullName evidence="2">Uncharacterized protein</fullName>
    </submittedName>
</protein>
<feature type="compositionally biased region" description="Acidic residues" evidence="1">
    <location>
        <begin position="27"/>
        <end position="37"/>
    </location>
</feature>